<dbReference type="EMBL" id="FOHB01000002">
    <property type="protein sequence ID" value="SER97498.1"/>
    <property type="molecule type" value="Genomic_DNA"/>
</dbReference>
<reference evidence="3" key="1">
    <citation type="submission" date="2016-10" db="EMBL/GenBank/DDBJ databases">
        <authorList>
            <person name="Varghese N."/>
            <person name="Submissions S."/>
        </authorList>
    </citation>
    <scope>NUCLEOTIDE SEQUENCE [LARGE SCALE GENOMIC DNA]</scope>
    <source>
        <strain evidence="3">CGMCC 1.6963</strain>
    </source>
</reference>
<evidence type="ECO:0000256" key="1">
    <source>
        <dbReference type="SAM" id="Phobius"/>
    </source>
</evidence>
<gene>
    <name evidence="2" type="ORF">SAMN05216199_1647</name>
</gene>
<accession>A0A1H9TK49</accession>
<keyword evidence="1" id="KW-1133">Transmembrane helix</keyword>
<keyword evidence="3" id="KW-1185">Reference proteome</keyword>
<dbReference type="AlphaFoldDB" id="A0A1H9TK49"/>
<organism evidence="2 3">
    <name type="scientific">Pedococcus cremeus</name>
    <dbReference type="NCBI Taxonomy" id="587636"/>
    <lineage>
        <taxon>Bacteria</taxon>
        <taxon>Bacillati</taxon>
        <taxon>Actinomycetota</taxon>
        <taxon>Actinomycetes</taxon>
        <taxon>Micrococcales</taxon>
        <taxon>Intrasporangiaceae</taxon>
        <taxon>Pedococcus</taxon>
    </lineage>
</organism>
<protein>
    <recommendedName>
        <fullName evidence="4">Integral membrane protein</fullName>
    </recommendedName>
</protein>
<proteinExistence type="predicted"/>
<sequence length="62" mass="6302">MNRGLALALGVVLLLVGALWTLQGLGYVGGSPMTGVTFWAVVGPLVALLGLLLAVLGGRKRT</sequence>
<dbReference type="STRING" id="587636.SAMN05216199_1647"/>
<feature type="transmembrane region" description="Helical" evidence="1">
    <location>
        <begin position="36"/>
        <end position="56"/>
    </location>
</feature>
<evidence type="ECO:0000313" key="3">
    <source>
        <dbReference type="Proteomes" id="UP000199019"/>
    </source>
</evidence>
<dbReference type="Proteomes" id="UP000199019">
    <property type="component" value="Unassembled WGS sequence"/>
</dbReference>
<keyword evidence="1" id="KW-0812">Transmembrane</keyword>
<evidence type="ECO:0008006" key="4">
    <source>
        <dbReference type="Google" id="ProtNLM"/>
    </source>
</evidence>
<name>A0A1H9TK49_9MICO</name>
<keyword evidence="1" id="KW-0472">Membrane</keyword>
<dbReference type="RefSeq" id="WP_091757047.1">
    <property type="nucleotide sequence ID" value="NZ_FOHB01000002.1"/>
</dbReference>
<evidence type="ECO:0000313" key="2">
    <source>
        <dbReference type="EMBL" id="SER97498.1"/>
    </source>
</evidence>